<sequence length="117" mass="13997">MYLKWTSECYVCECPLNPCIHTDSSGERILIRKYKKLRPIFTFNNSMYLKCFGTTTKRVCYACFKTSFKNFNPSVFRERECGRIKNIYPIPKSKTKDELLYWFEGLKIYLSKRLDTV</sequence>
<name>A0A7S6NY03_9PHYC</name>
<dbReference type="EMBL" id="MK522034">
    <property type="protein sequence ID" value="QOR60237.1"/>
    <property type="molecule type" value="Genomic_DNA"/>
</dbReference>
<accession>A0A7S6NY03</accession>
<organism evidence="1">
    <name type="scientific">Bathycoccus sp. RCC716 virus 1</name>
    <dbReference type="NCBI Taxonomy" id="2530038"/>
    <lineage>
        <taxon>Viruses</taxon>
        <taxon>Varidnaviria</taxon>
        <taxon>Bamfordvirae</taxon>
        <taxon>Nucleocytoviricota</taxon>
        <taxon>Megaviricetes</taxon>
        <taxon>Algavirales</taxon>
        <taxon>Phycodnaviridae</taxon>
        <taxon>Prasinovirus</taxon>
    </lineage>
</organism>
<proteinExistence type="predicted"/>
<reference evidence="1" key="1">
    <citation type="submission" date="2019-02" db="EMBL/GenBank/DDBJ databases">
        <authorList>
            <person name="Bachy C."/>
            <person name="Yung C.-M."/>
            <person name="Roux S."/>
            <person name="Sullivan M.B."/>
            <person name="Worden A.Z."/>
        </authorList>
    </citation>
    <scope>NUCLEOTIDE SEQUENCE</scope>
    <source>
        <strain evidence="1">BII-V1</strain>
    </source>
</reference>
<evidence type="ECO:0000313" key="1">
    <source>
        <dbReference type="EMBL" id="QOR60237.1"/>
    </source>
</evidence>
<protein>
    <submittedName>
        <fullName evidence="1">Uncharacterized protein</fullName>
    </submittedName>
</protein>